<protein>
    <submittedName>
        <fullName evidence="2">Uncharacterized protein</fullName>
    </submittedName>
</protein>
<gene>
    <name evidence="2" type="ORF">LSH36_178g03037</name>
</gene>
<comment type="caution">
    <text evidence="2">The sequence shown here is derived from an EMBL/GenBank/DDBJ whole genome shotgun (WGS) entry which is preliminary data.</text>
</comment>
<organism evidence="2 3">
    <name type="scientific">Paralvinella palmiformis</name>
    <dbReference type="NCBI Taxonomy" id="53620"/>
    <lineage>
        <taxon>Eukaryota</taxon>
        <taxon>Metazoa</taxon>
        <taxon>Spiralia</taxon>
        <taxon>Lophotrochozoa</taxon>
        <taxon>Annelida</taxon>
        <taxon>Polychaeta</taxon>
        <taxon>Sedentaria</taxon>
        <taxon>Canalipalpata</taxon>
        <taxon>Terebellida</taxon>
        <taxon>Terebelliformia</taxon>
        <taxon>Alvinellidae</taxon>
        <taxon>Paralvinella</taxon>
    </lineage>
</organism>
<proteinExistence type="predicted"/>
<evidence type="ECO:0000313" key="3">
    <source>
        <dbReference type="Proteomes" id="UP001208570"/>
    </source>
</evidence>
<evidence type="ECO:0000256" key="1">
    <source>
        <dbReference type="SAM" id="MobiDB-lite"/>
    </source>
</evidence>
<name>A0AAD9JRI4_9ANNE</name>
<feature type="region of interest" description="Disordered" evidence="1">
    <location>
        <begin position="420"/>
        <end position="441"/>
    </location>
</feature>
<dbReference type="AlphaFoldDB" id="A0AAD9JRI4"/>
<feature type="compositionally biased region" description="Low complexity" evidence="1">
    <location>
        <begin position="428"/>
        <end position="441"/>
    </location>
</feature>
<accession>A0AAD9JRI4</accession>
<feature type="region of interest" description="Disordered" evidence="1">
    <location>
        <begin position="342"/>
        <end position="366"/>
    </location>
</feature>
<sequence length="595" mass="64454">MSQNANYNTIDGTPSGRSGMFRLIMPPAVMMMPGDGTGQQTQQVIRIGPSGVCRSVTPTGGGLPQVRVLERQSSGQFRVVGGTPCGSQVIRVPGQGAGTYRIRVVTGDENESSPSLSGERIFYQSPSTPPIVSSTSTSYTMPQRLSRFDASTEDGHQYPGRIHLASVGRSSSADNLGTRFVISSSPGPTTPYCSTTPGGVPFHGATPSSPSSCSTPHGTTIYSTGPRGMSFSISSAEVQPTEVVNQTEQQQPEQQQLPEQQQIIYGTDESSQARRSSSPQIRVIRFHDPSDSRRRHPGSFDDIIQRKLSNFLMGRGPQYLFRHQPTVQPQTDPARNEYIIVSRPQQSGQAERRGSLDSSSPSIVPGKKIVRTTREEIRNIGDGQTQTIREVNEELVDDDGKASQVRPDVIPVYSTPAVGSEDFDTWKSTGSNDSGSGSGSADRNIFNRFRFKFNSIGNFGHSDSRESTASKEALRFEDFDDMVGHISQLKVPVLKAVSTPTTNTNAICPYCKSENPEAISDPSRFNFPSDSFCCHGNTNGSSPSSGTVPILGRDAANVSVSGFDEQIFANYVECFVVRKDDNVVINSCDDCYFSC</sequence>
<dbReference type="Proteomes" id="UP001208570">
    <property type="component" value="Unassembled WGS sequence"/>
</dbReference>
<feature type="region of interest" description="Disordered" evidence="1">
    <location>
        <begin position="108"/>
        <end position="140"/>
    </location>
</feature>
<feature type="region of interest" description="Disordered" evidence="1">
    <location>
        <begin position="237"/>
        <end position="298"/>
    </location>
</feature>
<feature type="compositionally biased region" description="Low complexity" evidence="1">
    <location>
        <begin position="237"/>
        <end position="262"/>
    </location>
</feature>
<evidence type="ECO:0000313" key="2">
    <source>
        <dbReference type="EMBL" id="KAK2158043.1"/>
    </source>
</evidence>
<keyword evidence="3" id="KW-1185">Reference proteome</keyword>
<reference evidence="2" key="1">
    <citation type="journal article" date="2023" name="Mol. Biol. Evol.">
        <title>Third-Generation Sequencing Reveals the Adaptive Role of the Epigenome in Three Deep-Sea Polychaetes.</title>
        <authorList>
            <person name="Perez M."/>
            <person name="Aroh O."/>
            <person name="Sun Y."/>
            <person name="Lan Y."/>
            <person name="Juniper S.K."/>
            <person name="Young C.R."/>
            <person name="Angers B."/>
            <person name="Qian P.Y."/>
        </authorList>
    </citation>
    <scope>NUCLEOTIDE SEQUENCE</scope>
    <source>
        <strain evidence="2">P08H-3</strain>
    </source>
</reference>
<dbReference type="EMBL" id="JAODUP010000178">
    <property type="protein sequence ID" value="KAK2158043.1"/>
    <property type="molecule type" value="Genomic_DNA"/>
</dbReference>
<feature type="compositionally biased region" description="Polar residues" evidence="1">
    <location>
        <begin position="268"/>
        <end position="280"/>
    </location>
</feature>